<keyword evidence="1" id="KW-0472">Membrane</keyword>
<keyword evidence="1" id="KW-1133">Transmembrane helix</keyword>
<evidence type="ECO:0000256" key="1">
    <source>
        <dbReference type="SAM" id="Phobius"/>
    </source>
</evidence>
<proteinExistence type="evidence at transcript level"/>
<dbReference type="EMBL" id="FN320670">
    <property type="protein sequence ID" value="CAX76396.1"/>
    <property type="molecule type" value="mRNA"/>
</dbReference>
<protein>
    <submittedName>
        <fullName evidence="2">Uncharacterized protein</fullName>
    </submittedName>
</protein>
<reference evidence="2" key="1">
    <citation type="journal article" date="2009" name="Nature">
        <title>The Schistosoma japonicum genome reveals features of host-parasite interplay.</title>
        <authorList>
            <person name="Liu F."/>
            <person name="Zhou Y."/>
            <person name="Wang Z.Q."/>
            <person name="Lu G."/>
            <person name="Zheng H."/>
            <person name="Brindley P.J."/>
            <person name="McManus D.P."/>
            <person name="Blair D."/>
            <person name="Zhang Q.H."/>
            <person name="Zhong Y."/>
            <person name="Wang S."/>
            <person name="Han Z.G."/>
            <person name="Chen Z."/>
        </authorList>
    </citation>
    <scope>NUCLEOTIDE SEQUENCE</scope>
    <source>
        <strain evidence="2">Anhui</strain>
    </source>
</reference>
<sequence>MSSLNALDKVIIRLLKVTIIVSTFLILVNGMSKRQTLDRFGFSGQLG</sequence>
<name>C1LNW8_SCHJA</name>
<keyword evidence="1" id="KW-0812">Transmembrane</keyword>
<evidence type="ECO:0000313" key="2">
    <source>
        <dbReference type="EMBL" id="CAX76396.1"/>
    </source>
</evidence>
<dbReference type="AlphaFoldDB" id="C1LNW8"/>
<accession>C1LNW8</accession>
<organism evidence="2">
    <name type="scientific">Schistosoma japonicum</name>
    <name type="common">Blood fluke</name>
    <dbReference type="NCBI Taxonomy" id="6182"/>
    <lineage>
        <taxon>Eukaryota</taxon>
        <taxon>Metazoa</taxon>
        <taxon>Spiralia</taxon>
        <taxon>Lophotrochozoa</taxon>
        <taxon>Platyhelminthes</taxon>
        <taxon>Trematoda</taxon>
        <taxon>Digenea</taxon>
        <taxon>Strigeidida</taxon>
        <taxon>Schistosomatoidea</taxon>
        <taxon>Schistosomatidae</taxon>
        <taxon>Schistosoma</taxon>
    </lineage>
</organism>
<feature type="transmembrane region" description="Helical" evidence="1">
    <location>
        <begin position="12"/>
        <end position="30"/>
    </location>
</feature>
<reference evidence="2" key="2">
    <citation type="submission" date="2009-03" db="EMBL/GenBank/DDBJ databases">
        <authorList>
            <person name="Gang L."/>
        </authorList>
    </citation>
    <scope>NUCLEOTIDE SEQUENCE</scope>
    <source>
        <strain evidence="2">Anhui</strain>
    </source>
</reference>